<reference evidence="3 4" key="1">
    <citation type="submission" date="2018-10" db="EMBL/GenBank/DDBJ databases">
        <title>Bradyrhizobium sp. nov., isolated from effective nodules of peanut in China.</title>
        <authorList>
            <person name="Li Y."/>
        </authorList>
    </citation>
    <scope>NUCLEOTIDE SEQUENCE [LARGE SCALE GENOMIC DNA]</scope>
    <source>
        <strain evidence="3 4">CCBAU 51781</strain>
    </source>
</reference>
<dbReference type="Pfam" id="PF05170">
    <property type="entry name" value="AsmA"/>
    <property type="match status" value="2"/>
</dbReference>
<dbReference type="InterPro" id="IPR052894">
    <property type="entry name" value="AsmA-related"/>
</dbReference>
<sequence length="683" mass="70703">MRALKFAGAALAVVIIAIAVLLVVGIPSGFLTSTIAARVESATGYRLSIDGTTKISLWPTLNVTLNDLTLQDPKDRSGITRLTVDSVQADMSLSSVWSGRPAISELVVTHPVLYQPLLRERLPNAGTASKPLALDTSGATIDRVKVIDGEVAFARIRDRVEGRISAINADAVVGGDRKVNITGTARVGEHPTKFDIKATPPTAPGDRPTIPVDFAIDMPDVLKSQLAGHADMRLSGDVVMINGVNGRLGDGAFNGWASVDIASKPLVKVDLDFQRLAIPLAKSPEGTAGQPWSNAPIDVSGLNYVDAQVRISANEAVIGDAHLSPLALDAKLAGGVLKAGTANLGAYGGQVSGEVILDATTGAPSFAMHSDLVGVRARPLLQGLAEFDRIDGKLQAKLALRSAGASQRALMANMQGTAFVNFQDGAIRGINVAQMIRSLTTGTLSGWQESQDPGQEQSTDLSQLSASFRIDKGQAVTTDLNLIGPLVRVTGAGTIALDTKMMGFRVEPKLVMTTEGQGRTSDPVGFGIPVMIQGTWSQPRIYPDMAGVLDNPDAAYAKLREMGKGLFGPDGAGLGNILGSLGLGGTTPGGGNATGNANPQGQPPGQNNLLGGPLGEAIGNLIQQGLSSGAGSNTGAGRSRSLPATPSTPAPQASPSGPAPEDPPVAQQDSQPMNDVLRQLFNR</sequence>
<feature type="domain" description="AsmA" evidence="2">
    <location>
        <begin position="288"/>
        <end position="479"/>
    </location>
</feature>
<feature type="compositionally biased region" description="Low complexity" evidence="1">
    <location>
        <begin position="641"/>
        <end position="656"/>
    </location>
</feature>
<feature type="domain" description="AsmA" evidence="2">
    <location>
        <begin position="2"/>
        <end position="113"/>
    </location>
</feature>
<dbReference type="PANTHER" id="PTHR30441">
    <property type="entry name" value="DUF748 DOMAIN-CONTAINING PROTEIN"/>
    <property type="match status" value="1"/>
</dbReference>
<dbReference type="InterPro" id="IPR007844">
    <property type="entry name" value="AsmA"/>
</dbReference>
<accession>A0ABY0D9U3</accession>
<proteinExistence type="predicted"/>
<evidence type="ECO:0000313" key="3">
    <source>
        <dbReference type="EMBL" id="RXG87179.1"/>
    </source>
</evidence>
<dbReference type="RefSeq" id="WP_128942596.1">
    <property type="nucleotide sequence ID" value="NZ_RDRA01000030.1"/>
</dbReference>
<feature type="compositionally biased region" description="Polar residues" evidence="1">
    <location>
        <begin position="621"/>
        <end position="636"/>
    </location>
</feature>
<dbReference type="EMBL" id="RDRA01000030">
    <property type="protein sequence ID" value="RXG87179.1"/>
    <property type="molecule type" value="Genomic_DNA"/>
</dbReference>
<feature type="compositionally biased region" description="Low complexity" evidence="1">
    <location>
        <begin position="594"/>
        <end position="611"/>
    </location>
</feature>
<keyword evidence="4" id="KW-1185">Reference proteome</keyword>
<evidence type="ECO:0000313" key="4">
    <source>
        <dbReference type="Proteomes" id="UP000289946"/>
    </source>
</evidence>
<gene>
    <name evidence="3" type="ORF">EAS62_36230</name>
</gene>
<protein>
    <submittedName>
        <fullName evidence="3">AsmA family protein</fullName>
    </submittedName>
</protein>
<feature type="region of interest" description="Disordered" evidence="1">
    <location>
        <begin position="585"/>
        <end position="683"/>
    </location>
</feature>
<dbReference type="PANTHER" id="PTHR30441:SF4">
    <property type="entry name" value="PROTEIN ASMA"/>
    <property type="match status" value="1"/>
</dbReference>
<dbReference type="Proteomes" id="UP000289946">
    <property type="component" value="Unassembled WGS sequence"/>
</dbReference>
<evidence type="ECO:0000259" key="2">
    <source>
        <dbReference type="Pfam" id="PF05170"/>
    </source>
</evidence>
<organism evidence="3 4">
    <name type="scientific">Bradyrhizobium zhanjiangense</name>
    <dbReference type="NCBI Taxonomy" id="1325107"/>
    <lineage>
        <taxon>Bacteria</taxon>
        <taxon>Pseudomonadati</taxon>
        <taxon>Pseudomonadota</taxon>
        <taxon>Alphaproteobacteria</taxon>
        <taxon>Hyphomicrobiales</taxon>
        <taxon>Nitrobacteraceae</taxon>
        <taxon>Bradyrhizobium</taxon>
    </lineage>
</organism>
<name>A0ABY0D9U3_9BRAD</name>
<evidence type="ECO:0000256" key="1">
    <source>
        <dbReference type="SAM" id="MobiDB-lite"/>
    </source>
</evidence>
<comment type="caution">
    <text evidence="3">The sequence shown here is derived from an EMBL/GenBank/DDBJ whole genome shotgun (WGS) entry which is preliminary data.</text>
</comment>